<dbReference type="Proteomes" id="UP000727506">
    <property type="component" value="Unassembled WGS sequence"/>
</dbReference>
<evidence type="ECO:0000259" key="5">
    <source>
        <dbReference type="Pfam" id="PF13399"/>
    </source>
</evidence>
<evidence type="ECO:0000256" key="1">
    <source>
        <dbReference type="ARBA" id="ARBA00006068"/>
    </source>
</evidence>
<evidence type="ECO:0000256" key="2">
    <source>
        <dbReference type="SAM" id="MobiDB-lite"/>
    </source>
</evidence>
<dbReference type="Gene3D" id="3.30.70.2390">
    <property type="match status" value="1"/>
</dbReference>
<dbReference type="InterPro" id="IPR004474">
    <property type="entry name" value="LytR_CpsA_psr"/>
</dbReference>
<sequence>MKRAVLGTHVARVPSPIASRKDQPNPRRARKVERGEIHQVLPNTSTRESRRDYANRMSQQAFIERAVASSRRKKIAVAAILGVVALAVAGSAAWFVFVGGIDDRLRIDDPALSAVLADAPSEGAAYTLLCASYDDGDQGAGPDVAFLVRTDASSASASVLVIPGNTKATLSDGQAHRLGEAETVGGDAEVVAAVEELSGVQVAHYAKVDAQGFSSLVDALGGIEVDVPEAVSDPDAGTMSLSAGVQTLSGEQAVFFCRANDFVSSAEQQRGMNEALAIQALFKKFVSMDRFDFYTRMDDFADLVKTDMDVKAAYGMLSSLKGVAAESVMTGVMPTYLSKTGDTPFQVPISDEWSDMLARFTAGEAFQQDKQDIIGSVDPASFTIAVNNGGSVEGAASDAASLLEGAGFKVESVGNANQAVYDDTLVVYQKADDEAKAEALVATLGTGRAVLDSVNYAFETDILVVVGKDWQAIFDARSRTQGQADS</sequence>
<dbReference type="Pfam" id="PF03816">
    <property type="entry name" value="LytR_cpsA_psr"/>
    <property type="match status" value="1"/>
</dbReference>
<keyword evidence="3" id="KW-1133">Transmembrane helix</keyword>
<dbReference type="AlphaFoldDB" id="A0A943YYC4"/>
<comment type="similarity">
    <text evidence="1">Belongs to the LytR/CpsA/Psr (LCP) family.</text>
</comment>
<proteinExistence type="inferred from homology"/>
<dbReference type="EMBL" id="JAGZSV010000016">
    <property type="protein sequence ID" value="MBS6940202.1"/>
    <property type="molecule type" value="Genomic_DNA"/>
</dbReference>
<feature type="domain" description="LytR/CpsA/Psr regulator C-terminal" evidence="5">
    <location>
        <begin position="382"/>
        <end position="470"/>
    </location>
</feature>
<evidence type="ECO:0000313" key="6">
    <source>
        <dbReference type="EMBL" id="MBS6940202.1"/>
    </source>
</evidence>
<dbReference type="PANTHER" id="PTHR33392:SF6">
    <property type="entry name" value="POLYISOPRENYL-TEICHOIC ACID--PEPTIDOGLYCAN TEICHOIC ACID TRANSFERASE TAGU"/>
    <property type="match status" value="1"/>
</dbReference>
<comment type="caution">
    <text evidence="6">The sequence shown here is derived from an EMBL/GenBank/DDBJ whole genome shotgun (WGS) entry which is preliminary data.</text>
</comment>
<dbReference type="InterPro" id="IPR050922">
    <property type="entry name" value="LytR/CpsA/Psr_CW_biosynth"/>
</dbReference>
<gene>
    <name evidence="6" type="ORF">KH142_01720</name>
</gene>
<keyword evidence="3" id="KW-0472">Membrane</keyword>
<reference evidence="6" key="1">
    <citation type="submission" date="2021-02" db="EMBL/GenBank/DDBJ databases">
        <title>Infant gut strain persistence is associated with maternal origin, phylogeny, and functional potential including surface adhesion and iron acquisition.</title>
        <authorList>
            <person name="Lou Y.C."/>
        </authorList>
    </citation>
    <scope>NUCLEOTIDE SEQUENCE</scope>
    <source>
        <strain evidence="6">L2_039_000G1_dasL2_039_000G1_concoct_11</strain>
    </source>
</reference>
<feature type="region of interest" description="Disordered" evidence="2">
    <location>
        <begin position="1"/>
        <end position="38"/>
    </location>
</feature>
<evidence type="ECO:0000259" key="4">
    <source>
        <dbReference type="Pfam" id="PF03816"/>
    </source>
</evidence>
<dbReference type="NCBIfam" id="TIGR00350">
    <property type="entry name" value="lytR_cpsA_psr"/>
    <property type="match status" value="1"/>
</dbReference>
<dbReference type="PANTHER" id="PTHR33392">
    <property type="entry name" value="POLYISOPRENYL-TEICHOIC ACID--PEPTIDOGLYCAN TEICHOIC ACID TRANSFERASE TAGU"/>
    <property type="match status" value="1"/>
</dbReference>
<feature type="domain" description="Cell envelope-related transcriptional attenuator" evidence="4">
    <location>
        <begin position="143"/>
        <end position="285"/>
    </location>
</feature>
<keyword evidence="3" id="KW-0812">Transmembrane</keyword>
<dbReference type="Pfam" id="PF13399">
    <property type="entry name" value="LytR_C"/>
    <property type="match status" value="1"/>
</dbReference>
<name>A0A943YYC4_9ACTN</name>
<protein>
    <submittedName>
        <fullName evidence="6">LCP family protein</fullName>
    </submittedName>
</protein>
<evidence type="ECO:0000313" key="7">
    <source>
        <dbReference type="Proteomes" id="UP000727506"/>
    </source>
</evidence>
<dbReference type="Gene3D" id="3.40.630.190">
    <property type="entry name" value="LCP protein"/>
    <property type="match status" value="1"/>
</dbReference>
<organism evidence="6 7">
    <name type="scientific">Slackia piriformis</name>
    <dbReference type="NCBI Taxonomy" id="626934"/>
    <lineage>
        <taxon>Bacteria</taxon>
        <taxon>Bacillati</taxon>
        <taxon>Actinomycetota</taxon>
        <taxon>Coriobacteriia</taxon>
        <taxon>Eggerthellales</taxon>
        <taxon>Eggerthellaceae</taxon>
        <taxon>Slackia</taxon>
    </lineage>
</organism>
<evidence type="ECO:0000256" key="3">
    <source>
        <dbReference type="SAM" id="Phobius"/>
    </source>
</evidence>
<feature type="transmembrane region" description="Helical" evidence="3">
    <location>
        <begin position="75"/>
        <end position="97"/>
    </location>
</feature>
<dbReference type="InterPro" id="IPR027381">
    <property type="entry name" value="LytR/CpsA/Psr_C"/>
</dbReference>
<accession>A0A943YYC4</accession>